<dbReference type="PANTHER" id="PTHR30419:SF8">
    <property type="entry name" value="NITROGEN ASSIMILATION TRANSCRIPTIONAL ACTIVATOR-RELATED"/>
    <property type="match status" value="1"/>
</dbReference>
<dbReference type="Pfam" id="PF00126">
    <property type="entry name" value="HTH_1"/>
    <property type="match status" value="1"/>
</dbReference>
<name>A0ABQ6Y7I6_9GAMM</name>
<dbReference type="InterPro" id="IPR050950">
    <property type="entry name" value="HTH-type_LysR_regulators"/>
</dbReference>
<dbReference type="EMBL" id="AQPF01000017">
    <property type="protein sequence ID" value="KAF0805381.1"/>
    <property type="molecule type" value="Genomic_DNA"/>
</dbReference>
<dbReference type="PANTHER" id="PTHR30419">
    <property type="entry name" value="HTH-TYPE TRANSCRIPTIONAL REGULATOR YBHD"/>
    <property type="match status" value="1"/>
</dbReference>
<keyword evidence="2" id="KW-0805">Transcription regulation</keyword>
<proteinExistence type="inferred from homology"/>
<feature type="domain" description="HTH lysR-type" evidence="5">
    <location>
        <begin position="16"/>
        <end position="73"/>
    </location>
</feature>
<dbReference type="InterPro" id="IPR036388">
    <property type="entry name" value="WH-like_DNA-bd_sf"/>
</dbReference>
<evidence type="ECO:0000256" key="4">
    <source>
        <dbReference type="ARBA" id="ARBA00023163"/>
    </source>
</evidence>
<accession>A0ABQ6Y7I6</accession>
<dbReference type="RefSeq" id="WP_159660837.1">
    <property type="nucleotide sequence ID" value="NZ_AQPF01000017.1"/>
</dbReference>
<evidence type="ECO:0000259" key="5">
    <source>
        <dbReference type="PROSITE" id="PS50931"/>
    </source>
</evidence>
<organism evidence="6 7">
    <name type="scientific">Alcanivorax xiamenensis</name>
    <dbReference type="NCBI Taxonomy" id="1177156"/>
    <lineage>
        <taxon>Bacteria</taxon>
        <taxon>Pseudomonadati</taxon>
        <taxon>Pseudomonadota</taxon>
        <taxon>Gammaproteobacteria</taxon>
        <taxon>Oceanospirillales</taxon>
        <taxon>Alcanivoracaceae</taxon>
        <taxon>Alcanivorax</taxon>
    </lineage>
</organism>
<dbReference type="InterPro" id="IPR005119">
    <property type="entry name" value="LysR_subst-bd"/>
</dbReference>
<dbReference type="SUPFAM" id="SSF53850">
    <property type="entry name" value="Periplasmic binding protein-like II"/>
    <property type="match status" value="1"/>
</dbReference>
<dbReference type="InterPro" id="IPR036390">
    <property type="entry name" value="WH_DNA-bd_sf"/>
</dbReference>
<dbReference type="Pfam" id="PF03466">
    <property type="entry name" value="LysR_substrate"/>
    <property type="match status" value="1"/>
</dbReference>
<evidence type="ECO:0000256" key="3">
    <source>
        <dbReference type="ARBA" id="ARBA00023125"/>
    </source>
</evidence>
<comment type="similarity">
    <text evidence="1">Belongs to the LysR transcriptional regulatory family.</text>
</comment>
<keyword evidence="7" id="KW-1185">Reference proteome</keyword>
<dbReference type="InterPro" id="IPR000847">
    <property type="entry name" value="LysR_HTH_N"/>
</dbReference>
<evidence type="ECO:0000313" key="6">
    <source>
        <dbReference type="EMBL" id="KAF0805381.1"/>
    </source>
</evidence>
<evidence type="ECO:0000256" key="2">
    <source>
        <dbReference type="ARBA" id="ARBA00023015"/>
    </source>
</evidence>
<evidence type="ECO:0000256" key="1">
    <source>
        <dbReference type="ARBA" id="ARBA00009437"/>
    </source>
</evidence>
<reference evidence="6 7" key="1">
    <citation type="submission" date="2012-09" db="EMBL/GenBank/DDBJ databases">
        <title>Genome Sequence of alkane-degrading Bacterium Alcanivorax sp. 6-D-6.</title>
        <authorList>
            <person name="Lai Q."/>
            <person name="Shao Z."/>
        </authorList>
    </citation>
    <scope>NUCLEOTIDE SEQUENCE [LARGE SCALE GENOMIC DNA]</scope>
    <source>
        <strain evidence="6 7">6-D-6</strain>
    </source>
</reference>
<dbReference type="Gene3D" id="1.10.10.10">
    <property type="entry name" value="Winged helix-like DNA-binding domain superfamily/Winged helix DNA-binding domain"/>
    <property type="match status" value="1"/>
</dbReference>
<evidence type="ECO:0000313" key="7">
    <source>
        <dbReference type="Proteomes" id="UP000771797"/>
    </source>
</evidence>
<dbReference type="PROSITE" id="PS50931">
    <property type="entry name" value="HTH_LYSR"/>
    <property type="match status" value="1"/>
</dbReference>
<keyword evidence="4" id="KW-0804">Transcription</keyword>
<protein>
    <submittedName>
        <fullName evidence="6">LysR family transcriptional regulator</fullName>
    </submittedName>
</protein>
<keyword evidence="3" id="KW-0238">DNA-binding</keyword>
<dbReference type="PRINTS" id="PR00039">
    <property type="entry name" value="HTHLYSR"/>
</dbReference>
<dbReference type="Gene3D" id="3.40.190.290">
    <property type="match status" value="1"/>
</dbReference>
<dbReference type="Proteomes" id="UP000771797">
    <property type="component" value="Unassembled WGS sequence"/>
</dbReference>
<comment type="caution">
    <text evidence="6">The sequence shown here is derived from an EMBL/GenBank/DDBJ whole genome shotgun (WGS) entry which is preliminary data.</text>
</comment>
<sequence length="319" mass="34939">MSKFSTAERGSRLDHLRIKHLRLIELVDKTGSLTAAANRLSLTQPAVTGMAHDLEAAFNATLFERTTRGARLTAAGRMALERLRHSLASLDAAVTASNASVVEPLIRIGVLPVTSISLVPAVVRDLQEQGTLPRMSFHQASAGSMLELLHRGRLDCVLGVLNAGTIESERFADLDFEYITTDGLLVACAPDHPLARRRNVRLQELLAEEWILPEHSTHTRRMVEGMFLAAELPPPQAKLESSAFYANLAIVNATSMLTMAPTSAVRRSEKEGQVHALVLKTAPLHNQVFFITHKQGPRMAGLRVLADAFKRHGANYLPK</sequence>
<dbReference type="SUPFAM" id="SSF46785">
    <property type="entry name" value="Winged helix' DNA-binding domain"/>
    <property type="match status" value="1"/>
</dbReference>
<gene>
    <name evidence="6" type="ORF">A6D6_02336</name>
</gene>